<keyword evidence="1" id="KW-1133">Transmembrane helix</keyword>
<sequence>MSKFPQSPHRTIPERQAIVSSTDARFLEDIPAPPPSPGLLISRGSVEMAHRAIMSLVMTCMGLYIFFNLGLMVSKNFIIERCISRWRMEMRGFDMGPPPVWLNNPPEDFLHVPQMLNVRM</sequence>
<evidence type="ECO:0000313" key="2">
    <source>
        <dbReference type="EMBL" id="KAF4730881.1"/>
    </source>
</evidence>
<dbReference type="EMBL" id="JABANO010019012">
    <property type="protein sequence ID" value="KAF4730881.1"/>
    <property type="molecule type" value="Genomic_DNA"/>
</dbReference>
<dbReference type="Proteomes" id="UP000553632">
    <property type="component" value="Unassembled WGS sequence"/>
</dbReference>
<comment type="caution">
    <text evidence="2">The sequence shown here is derived from an EMBL/GenBank/DDBJ whole genome shotgun (WGS) entry which is preliminary data.</text>
</comment>
<protein>
    <submittedName>
        <fullName evidence="2">Uncharacterized protein</fullName>
    </submittedName>
</protein>
<organism evidence="2 3">
    <name type="scientific">Perkinsus olseni</name>
    <name type="common">Perkinsus atlanticus</name>
    <dbReference type="NCBI Taxonomy" id="32597"/>
    <lineage>
        <taxon>Eukaryota</taxon>
        <taxon>Sar</taxon>
        <taxon>Alveolata</taxon>
        <taxon>Perkinsozoa</taxon>
        <taxon>Perkinsea</taxon>
        <taxon>Perkinsida</taxon>
        <taxon>Perkinsidae</taxon>
        <taxon>Perkinsus</taxon>
    </lineage>
</organism>
<evidence type="ECO:0000256" key="1">
    <source>
        <dbReference type="SAM" id="Phobius"/>
    </source>
</evidence>
<reference evidence="2 3" key="1">
    <citation type="submission" date="2020-04" db="EMBL/GenBank/DDBJ databases">
        <title>Perkinsus olseni comparative genomics.</title>
        <authorList>
            <person name="Bogema D.R."/>
        </authorList>
    </citation>
    <scope>NUCLEOTIDE SEQUENCE [LARGE SCALE GENOMIC DNA]</scope>
    <source>
        <strain evidence="2 3">ATCC PRA-207</strain>
    </source>
</reference>
<name>A0A7J6SDP8_PEROL</name>
<keyword evidence="1" id="KW-0472">Membrane</keyword>
<dbReference type="AlphaFoldDB" id="A0A7J6SDP8"/>
<keyword evidence="3" id="KW-1185">Reference proteome</keyword>
<accession>A0A7J6SDP8</accession>
<gene>
    <name evidence="2" type="ORF">FOZ63_020899</name>
</gene>
<proteinExistence type="predicted"/>
<feature type="transmembrane region" description="Helical" evidence="1">
    <location>
        <begin position="52"/>
        <end position="71"/>
    </location>
</feature>
<keyword evidence="1" id="KW-0812">Transmembrane</keyword>
<evidence type="ECO:0000313" key="3">
    <source>
        <dbReference type="Proteomes" id="UP000553632"/>
    </source>
</evidence>